<evidence type="ECO:0000313" key="3">
    <source>
        <dbReference type="EMBL" id="GJM53760.1"/>
    </source>
</evidence>
<keyword evidence="5" id="KW-1185">Reference proteome</keyword>
<dbReference type="AlphaFoldDB" id="A0AAV5AZH8"/>
<gene>
    <name evidence="2" type="ORF">RCZ15_18890</name>
    <name evidence="3" type="ORF">RCZ16_20760</name>
</gene>
<dbReference type="RefSeq" id="WP_264847220.1">
    <property type="nucleotide sequence ID" value="NZ_BPMA01000044.1"/>
</dbReference>
<dbReference type="InterPro" id="IPR007165">
    <property type="entry name" value="Phage_holin_4_2"/>
</dbReference>
<dbReference type="PANTHER" id="PTHR37309">
    <property type="entry name" value="SLR0284 PROTEIN"/>
    <property type="match status" value="1"/>
</dbReference>
<dbReference type="EMBL" id="BQKB01000049">
    <property type="protein sequence ID" value="GJM53760.1"/>
    <property type="molecule type" value="Genomic_DNA"/>
</dbReference>
<comment type="caution">
    <text evidence="2">The sequence shown here is derived from an EMBL/GenBank/DDBJ whole genome shotgun (WGS) entry which is preliminary data.</text>
</comment>
<proteinExistence type="predicted"/>
<evidence type="ECO:0000313" key="5">
    <source>
        <dbReference type="Proteomes" id="UP001208692"/>
    </source>
</evidence>
<evidence type="ECO:0000313" key="4">
    <source>
        <dbReference type="Proteomes" id="UP001207736"/>
    </source>
</evidence>
<feature type="transmembrane region" description="Helical" evidence="1">
    <location>
        <begin position="89"/>
        <end position="106"/>
    </location>
</feature>
<evidence type="ECO:0000256" key="1">
    <source>
        <dbReference type="SAM" id="Phobius"/>
    </source>
</evidence>
<sequence>MKYILNLLIIGLVVFGLSFVLKGVYVDDYLSAVVFAFVLSILNVFLRPILVFLSFPITIITLGLFLLVINTILILLADKLLDGFAVSGFWYALLLSLCISAVQSLIDGREEAR</sequence>
<feature type="transmembrane region" description="Helical" evidence="1">
    <location>
        <begin position="7"/>
        <end position="26"/>
    </location>
</feature>
<keyword evidence="1" id="KW-1133">Transmembrane helix</keyword>
<feature type="transmembrane region" description="Helical" evidence="1">
    <location>
        <begin position="32"/>
        <end position="50"/>
    </location>
</feature>
<organism evidence="2 4">
    <name type="scientific">Capnocytophaga catalasegens</name>
    <dbReference type="NCBI Taxonomy" id="1004260"/>
    <lineage>
        <taxon>Bacteria</taxon>
        <taxon>Pseudomonadati</taxon>
        <taxon>Bacteroidota</taxon>
        <taxon>Flavobacteriia</taxon>
        <taxon>Flavobacteriales</taxon>
        <taxon>Flavobacteriaceae</taxon>
        <taxon>Capnocytophaga</taxon>
    </lineage>
</organism>
<keyword evidence="1" id="KW-0472">Membrane</keyword>
<keyword evidence="1" id="KW-0812">Transmembrane</keyword>
<dbReference type="EMBL" id="BQKA01000034">
    <property type="protein sequence ID" value="GJM50916.1"/>
    <property type="molecule type" value="Genomic_DNA"/>
</dbReference>
<protein>
    <submittedName>
        <fullName evidence="2">Membrane protein</fullName>
    </submittedName>
</protein>
<feature type="transmembrane region" description="Helical" evidence="1">
    <location>
        <begin position="57"/>
        <end position="77"/>
    </location>
</feature>
<dbReference type="Proteomes" id="UP001207736">
    <property type="component" value="Unassembled WGS sequence"/>
</dbReference>
<accession>A0AAV5AZH8</accession>
<dbReference type="Pfam" id="PF04020">
    <property type="entry name" value="Phage_holin_4_2"/>
    <property type="match status" value="1"/>
</dbReference>
<dbReference type="Proteomes" id="UP001208692">
    <property type="component" value="Unassembled WGS sequence"/>
</dbReference>
<name>A0AAV5AZH8_9FLAO</name>
<reference evidence="2 5" key="1">
    <citation type="submission" date="2021-11" db="EMBL/GenBank/DDBJ databases">
        <title>Draft genome sequence of Capnocytophaga sp. strain KC07075 isolated from cat oral cavity.</title>
        <authorList>
            <person name="Suzuki M."/>
            <person name="Imaoka K."/>
            <person name="Kimura M."/>
            <person name="Morikawa S."/>
            <person name="Maeda K."/>
        </authorList>
    </citation>
    <scope>NUCLEOTIDE SEQUENCE</scope>
    <source>
        <strain evidence="2">KC07075</strain>
        <strain evidence="3 5">KC07079</strain>
    </source>
</reference>
<dbReference type="PANTHER" id="PTHR37309:SF1">
    <property type="entry name" value="SLR0284 PROTEIN"/>
    <property type="match status" value="1"/>
</dbReference>
<evidence type="ECO:0000313" key="2">
    <source>
        <dbReference type="EMBL" id="GJM50916.1"/>
    </source>
</evidence>